<reference evidence="1 2" key="1">
    <citation type="submission" date="2024-06" db="EMBL/GenBank/DDBJ databases">
        <title>Halorubrum miltondacostae sp. nov., a potential PHA producer isolated from an inland solar saltern in Rio Maior, Portugal.</title>
        <authorList>
            <person name="Albuquerque L."/>
            <person name="Viver T."/>
            <person name="Barroso C."/>
            <person name="Claudino R."/>
            <person name="Galvan M."/>
            <person name="Simoes G."/>
            <person name="Lobo Da Cunha A."/>
            <person name="Egas C."/>
        </authorList>
    </citation>
    <scope>NUCLEOTIDE SEQUENCE [LARGE SCALE GENOMIC DNA]</scope>
    <source>
        <strain evidence="1 2">RMP-11</strain>
    </source>
</reference>
<dbReference type="Proteomes" id="UP001567572">
    <property type="component" value="Unassembled WGS sequence"/>
</dbReference>
<name>A0ABD5M6Q4_9EURY</name>
<accession>A0ABD5M6Q4</accession>
<evidence type="ECO:0000313" key="1">
    <source>
        <dbReference type="EMBL" id="MEZ3165658.1"/>
    </source>
</evidence>
<dbReference type="EMBL" id="JBEDNY010000009">
    <property type="protein sequence ID" value="MEZ3165658.1"/>
    <property type="molecule type" value="Genomic_DNA"/>
</dbReference>
<keyword evidence="2" id="KW-1185">Reference proteome</keyword>
<dbReference type="AlphaFoldDB" id="A0ABD5M6Q4"/>
<gene>
    <name evidence="1" type="ORF">ABNG04_17685</name>
</gene>
<comment type="caution">
    <text evidence="1">The sequence shown here is derived from an EMBL/GenBank/DDBJ whole genome shotgun (WGS) entry which is preliminary data.</text>
</comment>
<dbReference type="RefSeq" id="WP_371163630.1">
    <property type="nucleotide sequence ID" value="NZ_JBEDNY010000009.1"/>
</dbReference>
<protein>
    <recommendedName>
        <fullName evidence="3">CopG family transcriptional regulator</fullName>
    </recommendedName>
</protein>
<evidence type="ECO:0008006" key="3">
    <source>
        <dbReference type="Google" id="ProtNLM"/>
    </source>
</evidence>
<organism evidence="1 2">
    <name type="scientific">Halorubrum miltondacostae</name>
    <dbReference type="NCBI Taxonomy" id="3076378"/>
    <lineage>
        <taxon>Archaea</taxon>
        <taxon>Methanobacteriati</taxon>
        <taxon>Methanobacteriota</taxon>
        <taxon>Stenosarchaea group</taxon>
        <taxon>Halobacteria</taxon>
        <taxon>Halobacteriales</taxon>
        <taxon>Haloferacaceae</taxon>
        <taxon>Halorubrum</taxon>
    </lineage>
</organism>
<sequence>MKGDQYRRRNVKLEVEKWIDEELAEDIEVLAEHHPALLQQLRDVVCEAE</sequence>
<evidence type="ECO:0000313" key="2">
    <source>
        <dbReference type="Proteomes" id="UP001567572"/>
    </source>
</evidence>
<proteinExistence type="predicted"/>